<dbReference type="InterPro" id="IPR039538">
    <property type="entry name" value="BetI_C"/>
</dbReference>
<evidence type="ECO:0000256" key="4">
    <source>
        <dbReference type="ARBA" id="ARBA00023163"/>
    </source>
</evidence>
<dbReference type="InterPro" id="IPR009057">
    <property type="entry name" value="Homeodomain-like_sf"/>
</dbReference>
<keyword evidence="3 5" id="KW-0238">DNA-binding</keyword>
<feature type="domain" description="HTH tetR-type" evidence="6">
    <location>
        <begin position="10"/>
        <end position="70"/>
    </location>
</feature>
<evidence type="ECO:0000256" key="2">
    <source>
        <dbReference type="ARBA" id="ARBA00023015"/>
    </source>
</evidence>
<dbReference type="EMBL" id="RSEC01000059">
    <property type="protein sequence ID" value="RSD11849.1"/>
    <property type="molecule type" value="Genomic_DNA"/>
</dbReference>
<name>A0A3R9F5F5_9PSEU</name>
<proteinExistence type="predicted"/>
<keyword evidence="8" id="KW-1185">Reference proteome</keyword>
<dbReference type="InterPro" id="IPR001647">
    <property type="entry name" value="HTH_TetR"/>
</dbReference>
<dbReference type="GO" id="GO:0000976">
    <property type="term" value="F:transcription cis-regulatory region binding"/>
    <property type="evidence" value="ECO:0007669"/>
    <property type="project" value="TreeGrafter"/>
</dbReference>
<evidence type="ECO:0000259" key="6">
    <source>
        <dbReference type="PROSITE" id="PS50977"/>
    </source>
</evidence>
<dbReference type="RefSeq" id="WP_125314074.1">
    <property type="nucleotide sequence ID" value="NZ_RSEC01000059.1"/>
</dbReference>
<dbReference type="PROSITE" id="PS50977">
    <property type="entry name" value="HTH_TETR_2"/>
    <property type="match status" value="1"/>
</dbReference>
<dbReference type="SUPFAM" id="SSF46689">
    <property type="entry name" value="Homeodomain-like"/>
    <property type="match status" value="1"/>
</dbReference>
<keyword evidence="2" id="KW-0805">Transcription regulation</keyword>
<comment type="caution">
    <text evidence="7">The sequence shown here is derived from an EMBL/GenBank/DDBJ whole genome shotgun (WGS) entry which is preliminary data.</text>
</comment>
<keyword evidence="1" id="KW-0678">Repressor</keyword>
<dbReference type="InterPro" id="IPR023772">
    <property type="entry name" value="DNA-bd_HTH_TetR-type_CS"/>
</dbReference>
<evidence type="ECO:0000256" key="3">
    <source>
        <dbReference type="ARBA" id="ARBA00023125"/>
    </source>
</evidence>
<dbReference type="Pfam" id="PF13977">
    <property type="entry name" value="TetR_C_6"/>
    <property type="match status" value="1"/>
</dbReference>
<protein>
    <submittedName>
        <fullName evidence="7">TetR family transcriptional regulator</fullName>
    </submittedName>
</protein>
<dbReference type="Gene3D" id="1.10.357.10">
    <property type="entry name" value="Tetracycline Repressor, domain 2"/>
    <property type="match status" value="1"/>
</dbReference>
<dbReference type="PROSITE" id="PS01081">
    <property type="entry name" value="HTH_TETR_1"/>
    <property type="match status" value="1"/>
</dbReference>
<evidence type="ECO:0000256" key="1">
    <source>
        <dbReference type="ARBA" id="ARBA00022491"/>
    </source>
</evidence>
<evidence type="ECO:0000313" key="7">
    <source>
        <dbReference type="EMBL" id="RSD11849.1"/>
    </source>
</evidence>
<dbReference type="GO" id="GO:0003700">
    <property type="term" value="F:DNA-binding transcription factor activity"/>
    <property type="evidence" value="ECO:0007669"/>
    <property type="project" value="TreeGrafter"/>
</dbReference>
<feature type="DNA-binding region" description="H-T-H motif" evidence="5">
    <location>
        <begin position="33"/>
        <end position="52"/>
    </location>
</feature>
<organism evidence="7 8">
    <name type="scientific">Amycolatopsis eburnea</name>
    <dbReference type="NCBI Taxonomy" id="2267691"/>
    <lineage>
        <taxon>Bacteria</taxon>
        <taxon>Bacillati</taxon>
        <taxon>Actinomycetota</taxon>
        <taxon>Actinomycetes</taxon>
        <taxon>Pseudonocardiales</taxon>
        <taxon>Pseudonocardiaceae</taxon>
        <taxon>Amycolatopsis</taxon>
    </lineage>
</organism>
<dbReference type="PRINTS" id="PR00455">
    <property type="entry name" value="HTHTETR"/>
</dbReference>
<gene>
    <name evidence="7" type="ORF">EIY87_34435</name>
</gene>
<dbReference type="Proteomes" id="UP000267081">
    <property type="component" value="Unassembled WGS sequence"/>
</dbReference>
<evidence type="ECO:0000256" key="5">
    <source>
        <dbReference type="PROSITE-ProRule" id="PRU00335"/>
    </source>
</evidence>
<dbReference type="PANTHER" id="PTHR30055">
    <property type="entry name" value="HTH-TYPE TRANSCRIPTIONAL REGULATOR RUTR"/>
    <property type="match status" value="1"/>
</dbReference>
<accession>A0A3R9F5F5</accession>
<dbReference type="AlphaFoldDB" id="A0A3R9F5F5"/>
<dbReference type="InterPro" id="IPR050109">
    <property type="entry name" value="HTH-type_TetR-like_transc_reg"/>
</dbReference>
<dbReference type="Pfam" id="PF00440">
    <property type="entry name" value="TetR_N"/>
    <property type="match status" value="1"/>
</dbReference>
<keyword evidence="4" id="KW-0804">Transcription</keyword>
<reference evidence="7 8" key="1">
    <citation type="submission" date="2018-12" db="EMBL/GenBank/DDBJ databases">
        <title>Amycolatopsis eburnea sp. nov. actinomycete associate with arbuscular mycorrhiza fungal spore.</title>
        <authorList>
            <person name="Lumyong S."/>
            <person name="Chaiya L."/>
        </authorList>
    </citation>
    <scope>NUCLEOTIDE SEQUENCE [LARGE SCALE GENOMIC DNA]</scope>
    <source>
        <strain evidence="7 8">GLM-1</strain>
    </source>
</reference>
<dbReference type="PANTHER" id="PTHR30055:SF229">
    <property type="entry name" value="HTH-TYPE TRANSCRIPTIONAL REPRESSOR RV1474C"/>
    <property type="match status" value="1"/>
</dbReference>
<dbReference type="SUPFAM" id="SSF48498">
    <property type="entry name" value="Tetracyclin repressor-like, C-terminal domain"/>
    <property type="match status" value="1"/>
</dbReference>
<dbReference type="OrthoDB" id="5242390at2"/>
<dbReference type="InterPro" id="IPR036271">
    <property type="entry name" value="Tet_transcr_reg_TetR-rel_C_sf"/>
</dbReference>
<evidence type="ECO:0000313" key="8">
    <source>
        <dbReference type="Proteomes" id="UP000267081"/>
    </source>
</evidence>
<sequence>MPRVTQAHLDARRRQILDAARARFATHGFARTSMTDLVEASGLSVGAIYRYFKGKDEIVTAICEEASQALPAELTARTAREFLEHIRAMAREEDHARLVAQIYAEAAVSPPLAALVDRQLADLRTAVAALLPGRKRADAARIAEAFVALCHGYTQQLAVRGDLDPAPFTAALVAILGS</sequence>